<dbReference type="Pfam" id="PF13973">
    <property type="entry name" value="DUF4222"/>
    <property type="match status" value="1"/>
</dbReference>
<reference evidence="1" key="1">
    <citation type="submission" date="2017-12" db="EMBL/GenBank/DDBJ databases">
        <title>Genome sequencing and analysis.</title>
        <authorList>
            <person name="Huang Y.-T."/>
        </authorList>
    </citation>
    <scope>NUCLEOTIDE SEQUENCE</scope>
    <source>
        <strain evidence="1">VGH116</strain>
    </source>
</reference>
<dbReference type="AlphaFoldDB" id="A0A8I0U589"/>
<dbReference type="EMBL" id="PKLF01000015">
    <property type="protein sequence ID" value="MBE8613840.1"/>
    <property type="molecule type" value="Genomic_DNA"/>
</dbReference>
<name>A0A8I0U589_MORMO</name>
<evidence type="ECO:0000313" key="1">
    <source>
        <dbReference type="EMBL" id="MBE8613840.1"/>
    </source>
</evidence>
<comment type="caution">
    <text evidence="1">The sequence shown here is derived from an EMBL/GenBank/DDBJ whole genome shotgun (WGS) entry which is preliminary data.</text>
</comment>
<dbReference type="InterPro" id="IPR025317">
    <property type="entry name" value="DUF4222"/>
</dbReference>
<proteinExistence type="predicted"/>
<organism evidence="1 2">
    <name type="scientific">Morganella morganii</name>
    <name type="common">Proteus morganii</name>
    <dbReference type="NCBI Taxonomy" id="582"/>
    <lineage>
        <taxon>Bacteria</taxon>
        <taxon>Pseudomonadati</taxon>
        <taxon>Pseudomonadota</taxon>
        <taxon>Gammaproteobacteria</taxon>
        <taxon>Enterobacterales</taxon>
        <taxon>Morganellaceae</taxon>
        <taxon>Morganella</taxon>
    </lineage>
</organism>
<protein>
    <submittedName>
        <fullName evidence="1">DUF4222 domain-containing protein</fullName>
    </submittedName>
</protein>
<accession>A0A8I0U589</accession>
<dbReference type="RefSeq" id="WP_186749085.1">
    <property type="nucleotide sequence ID" value="NZ_CP150713.1"/>
</dbReference>
<sequence length="64" mass="7883">MPEETADNLNRYYTDKRGRTVHVIRYDRENSRVIFMRDGYEHPCFEPLKIFQERYTRCPDEVKP</sequence>
<evidence type="ECO:0000313" key="2">
    <source>
        <dbReference type="Proteomes" id="UP000650477"/>
    </source>
</evidence>
<gene>
    <name evidence="1" type="ORF">CYG68_15735</name>
</gene>
<dbReference type="Proteomes" id="UP000650477">
    <property type="component" value="Unassembled WGS sequence"/>
</dbReference>